<dbReference type="EMBL" id="HG994365">
    <property type="protein sequence ID" value="CAF2069075.1"/>
    <property type="molecule type" value="Genomic_DNA"/>
</dbReference>
<reference evidence="1" key="1">
    <citation type="submission" date="2021-01" db="EMBL/GenBank/DDBJ databases">
        <authorList>
            <consortium name="Genoscope - CEA"/>
            <person name="William W."/>
        </authorList>
    </citation>
    <scope>NUCLEOTIDE SEQUENCE</scope>
</reference>
<evidence type="ECO:0000313" key="1">
    <source>
        <dbReference type="EMBL" id="CAF2069075.1"/>
    </source>
</evidence>
<dbReference type="Proteomes" id="UP001295469">
    <property type="component" value="Chromosome C01"/>
</dbReference>
<proteinExistence type="predicted"/>
<accession>A0A816R8L0</accession>
<gene>
    <name evidence="1" type="ORF">DARMORV10_C01P09710.1</name>
</gene>
<dbReference type="AlphaFoldDB" id="A0A816R8L0"/>
<organism evidence="1">
    <name type="scientific">Brassica napus</name>
    <name type="common">Rape</name>
    <dbReference type="NCBI Taxonomy" id="3708"/>
    <lineage>
        <taxon>Eukaryota</taxon>
        <taxon>Viridiplantae</taxon>
        <taxon>Streptophyta</taxon>
        <taxon>Embryophyta</taxon>
        <taxon>Tracheophyta</taxon>
        <taxon>Spermatophyta</taxon>
        <taxon>Magnoliopsida</taxon>
        <taxon>eudicotyledons</taxon>
        <taxon>Gunneridae</taxon>
        <taxon>Pentapetalae</taxon>
        <taxon>rosids</taxon>
        <taxon>malvids</taxon>
        <taxon>Brassicales</taxon>
        <taxon>Brassicaceae</taxon>
        <taxon>Brassiceae</taxon>
        <taxon>Brassica</taxon>
    </lineage>
</organism>
<sequence>MEFIDLIHFCTKFLHFLWIKVFFCKAKNLIIALFWFLSSDSTIDAFNSFVCETGAGNHILGALFVDLEPLLLMKSVPKLTGSFYILSSLSPGTTSSMVRKQFPSLFILTDSSNGD</sequence>
<protein>
    <submittedName>
        <fullName evidence="1">(rape) hypothetical protein</fullName>
    </submittedName>
</protein>
<name>A0A816R8L0_BRANA</name>